<protein>
    <recommendedName>
        <fullName evidence="4">Lipoprotein</fullName>
    </recommendedName>
</protein>
<comment type="caution">
    <text evidence="2">The sequence shown here is derived from an EMBL/GenBank/DDBJ whole genome shotgun (WGS) entry which is preliminary data.</text>
</comment>
<dbReference type="AlphaFoldDB" id="A0A063Y3B7"/>
<evidence type="ECO:0008006" key="4">
    <source>
        <dbReference type="Google" id="ProtNLM"/>
    </source>
</evidence>
<dbReference type="OrthoDB" id="6085729at2"/>
<reference evidence="2 3" key="1">
    <citation type="journal article" date="2005" name="Int. J. Syst. Evol. Microbiol.">
        <title>Nitrincola lacisaponensis gen. nov., sp. nov., a novel alkaliphilic bacterium isolated from an alkaline, saline lake.</title>
        <authorList>
            <person name="Dimitriu P.A."/>
            <person name="Shukla S.K."/>
            <person name="Conradt J."/>
            <person name="Marquez M.C."/>
            <person name="Ventosa A."/>
            <person name="Maglia A."/>
            <person name="Peyton B.M."/>
            <person name="Pinkart H.C."/>
            <person name="Mormile M.R."/>
        </authorList>
    </citation>
    <scope>NUCLEOTIDE SEQUENCE [LARGE SCALE GENOMIC DNA]</scope>
    <source>
        <strain evidence="2 3">4CA</strain>
    </source>
</reference>
<dbReference type="PROSITE" id="PS51257">
    <property type="entry name" value="PROKAR_LIPOPROTEIN"/>
    <property type="match status" value="1"/>
</dbReference>
<dbReference type="RefSeq" id="WP_036548170.1">
    <property type="nucleotide sequence ID" value="NZ_JMSZ01000032.1"/>
</dbReference>
<feature type="chain" id="PRO_5001624255" description="Lipoprotein" evidence="1">
    <location>
        <begin position="20"/>
        <end position="326"/>
    </location>
</feature>
<organism evidence="2 3">
    <name type="scientific">Nitrincola lacisaponensis</name>
    <dbReference type="NCBI Taxonomy" id="267850"/>
    <lineage>
        <taxon>Bacteria</taxon>
        <taxon>Pseudomonadati</taxon>
        <taxon>Pseudomonadota</taxon>
        <taxon>Gammaproteobacteria</taxon>
        <taxon>Oceanospirillales</taxon>
        <taxon>Oceanospirillaceae</taxon>
        <taxon>Nitrincola</taxon>
    </lineage>
</organism>
<keyword evidence="1" id="KW-0732">Signal</keyword>
<feature type="signal peptide" evidence="1">
    <location>
        <begin position="1"/>
        <end position="19"/>
    </location>
</feature>
<sequence length="326" mass="36882">MLRRVCLGGLLLLSGCASLPFGGSSSESQYQRGWVSLEQDQYYLRGCQDLAAQPVERIPAHLQRLFRQRGVSAPLYIEWIGEPGMAGEPTQIDQLRYVSPDPGACRQHLSGILMRAEGPSPGWQADITDSQIRVFLPQQRRTLVFPVGSVIRQGSDWWWESDIQGRQRRHRLSLRIQPEACQDGHNWYGLTAVMELDGQEYTGCAKRGSLERLALFREYRLDPSVTTRDIRLQLLPDGKAMLSEDYLNQQPPLVSRGQWQLLSGGRLLVSLDEPDPQLQQEALLFMIQEGGAVQLPGFHPRYGRDGLRLHATGTRMPWESGRRLVP</sequence>
<dbReference type="Proteomes" id="UP000027318">
    <property type="component" value="Unassembled WGS sequence"/>
</dbReference>
<evidence type="ECO:0000256" key="1">
    <source>
        <dbReference type="SAM" id="SignalP"/>
    </source>
</evidence>
<dbReference type="EMBL" id="JMSZ01000032">
    <property type="protein sequence ID" value="KDE39266.1"/>
    <property type="molecule type" value="Genomic_DNA"/>
</dbReference>
<proteinExistence type="predicted"/>
<name>A0A063Y3B7_9GAMM</name>
<evidence type="ECO:0000313" key="2">
    <source>
        <dbReference type="EMBL" id="KDE39266.1"/>
    </source>
</evidence>
<keyword evidence="3" id="KW-1185">Reference proteome</keyword>
<accession>A0A063Y3B7</accession>
<evidence type="ECO:0000313" key="3">
    <source>
        <dbReference type="Proteomes" id="UP000027318"/>
    </source>
</evidence>
<gene>
    <name evidence="2" type="ORF">ADINL_2395</name>
</gene>
<dbReference type="STRING" id="267850.ADINL_2395"/>